<dbReference type="PANTHER" id="PTHR35708:SF3">
    <property type="entry name" value="GB|AAD25831.1"/>
    <property type="match status" value="1"/>
</dbReference>
<evidence type="ECO:0000256" key="2">
    <source>
        <dbReference type="SAM" id="Phobius"/>
    </source>
</evidence>
<comment type="caution">
    <text evidence="3">The sequence shown here is derived from an EMBL/GenBank/DDBJ whole genome shotgun (WGS) entry which is preliminary data.</text>
</comment>
<organism evidence="3 4">
    <name type="scientific">Heracleum sosnowskyi</name>
    <dbReference type="NCBI Taxonomy" id="360622"/>
    <lineage>
        <taxon>Eukaryota</taxon>
        <taxon>Viridiplantae</taxon>
        <taxon>Streptophyta</taxon>
        <taxon>Embryophyta</taxon>
        <taxon>Tracheophyta</taxon>
        <taxon>Spermatophyta</taxon>
        <taxon>Magnoliopsida</taxon>
        <taxon>eudicotyledons</taxon>
        <taxon>Gunneridae</taxon>
        <taxon>Pentapetalae</taxon>
        <taxon>asterids</taxon>
        <taxon>campanulids</taxon>
        <taxon>Apiales</taxon>
        <taxon>Apiaceae</taxon>
        <taxon>Apioideae</taxon>
        <taxon>apioid superclade</taxon>
        <taxon>Tordylieae</taxon>
        <taxon>Tordyliinae</taxon>
        <taxon>Heracleum</taxon>
    </lineage>
</organism>
<accession>A0AAD8INI0</accession>
<reference evidence="3" key="2">
    <citation type="submission" date="2023-05" db="EMBL/GenBank/DDBJ databases">
        <authorList>
            <person name="Schelkunov M.I."/>
        </authorList>
    </citation>
    <scope>NUCLEOTIDE SEQUENCE</scope>
    <source>
        <strain evidence="3">Hsosn_3</strain>
        <tissue evidence="3">Leaf</tissue>
    </source>
</reference>
<evidence type="ECO:0000313" key="3">
    <source>
        <dbReference type="EMBL" id="KAK1389152.1"/>
    </source>
</evidence>
<dbReference type="Proteomes" id="UP001237642">
    <property type="component" value="Unassembled WGS sequence"/>
</dbReference>
<gene>
    <name evidence="3" type="ORF">POM88_017330</name>
</gene>
<name>A0AAD8INI0_9APIA</name>
<dbReference type="EMBL" id="JAUIZM010000004">
    <property type="protein sequence ID" value="KAK1389152.1"/>
    <property type="molecule type" value="Genomic_DNA"/>
</dbReference>
<feature type="transmembrane region" description="Helical" evidence="2">
    <location>
        <begin position="12"/>
        <end position="40"/>
    </location>
</feature>
<dbReference type="AlphaFoldDB" id="A0AAD8INI0"/>
<proteinExistence type="predicted"/>
<reference evidence="3" key="1">
    <citation type="submission" date="2023-02" db="EMBL/GenBank/DDBJ databases">
        <title>Genome of toxic invasive species Heracleum sosnowskyi carries increased number of genes despite the absence of recent whole-genome duplications.</title>
        <authorList>
            <person name="Schelkunov M."/>
            <person name="Shtratnikova V."/>
            <person name="Makarenko M."/>
            <person name="Klepikova A."/>
            <person name="Omelchenko D."/>
            <person name="Novikova G."/>
            <person name="Obukhova E."/>
            <person name="Bogdanov V."/>
            <person name="Penin A."/>
            <person name="Logacheva M."/>
        </authorList>
    </citation>
    <scope>NUCLEOTIDE SEQUENCE</scope>
    <source>
        <strain evidence="3">Hsosn_3</strain>
        <tissue evidence="3">Leaf</tissue>
    </source>
</reference>
<evidence type="ECO:0000313" key="4">
    <source>
        <dbReference type="Proteomes" id="UP001237642"/>
    </source>
</evidence>
<dbReference type="PANTHER" id="PTHR35708">
    <property type="entry name" value="GB|AAD25831.1"/>
    <property type="match status" value="1"/>
</dbReference>
<protein>
    <submittedName>
        <fullName evidence="3">Myelin transcription factor 1-like protein</fullName>
    </submittedName>
</protein>
<keyword evidence="2" id="KW-0472">Membrane</keyword>
<evidence type="ECO:0000256" key="1">
    <source>
        <dbReference type="SAM" id="MobiDB-lite"/>
    </source>
</evidence>
<keyword evidence="4" id="KW-1185">Reference proteome</keyword>
<sequence>MCSFIKHSAPCIAAVAVLVTFVSLFCYVVLFFFTCLLLLVSTNIFSTSSNKNRVVNKTVENHKVVVESEVDDNLPKEVEVEVEVKDKVEVVSTMSLLKKQESREEEIGVHEILRSSNLYSDSETIDELSTSTNNSEGASWSSQEFSDGSISDEESLIEIALPSGLYVSPKFKLPNFSAEAIIFKQHGLMEILAEINEENLIEIDLSMGIIKCSRFEIKA</sequence>
<feature type="region of interest" description="Disordered" evidence="1">
    <location>
        <begin position="127"/>
        <end position="146"/>
    </location>
</feature>
<keyword evidence="2" id="KW-1133">Transmembrane helix</keyword>
<keyword evidence="2" id="KW-0812">Transmembrane</keyword>